<dbReference type="CDD" id="cd12430">
    <property type="entry name" value="RRM_LARP4_5_like"/>
    <property type="match status" value="1"/>
</dbReference>
<keyword evidence="2 3" id="KW-0694">RNA-binding</keyword>
<dbReference type="GO" id="GO:0045727">
    <property type="term" value="P:positive regulation of translation"/>
    <property type="evidence" value="ECO:0007669"/>
    <property type="project" value="TreeGrafter"/>
</dbReference>
<protein>
    <submittedName>
        <fullName evidence="6">La-related protein Larp4B</fullName>
    </submittedName>
</protein>
<dbReference type="GO" id="GO:0005829">
    <property type="term" value="C:cytosol"/>
    <property type="evidence" value="ECO:0007669"/>
    <property type="project" value="TreeGrafter"/>
</dbReference>
<feature type="compositionally biased region" description="Basic and acidic residues" evidence="4">
    <location>
        <begin position="533"/>
        <end position="544"/>
    </location>
</feature>
<feature type="compositionally biased region" description="Basic residues" evidence="4">
    <location>
        <begin position="477"/>
        <end position="490"/>
    </location>
</feature>
<dbReference type="InterPro" id="IPR036390">
    <property type="entry name" value="WH_DNA-bd_sf"/>
</dbReference>
<comment type="caution">
    <text evidence="6">The sequence shown here is derived from an EMBL/GenBank/DDBJ whole genome shotgun (WGS) entry which is preliminary data.</text>
</comment>
<keyword evidence="7" id="KW-1185">Reference proteome</keyword>
<dbReference type="Pfam" id="PF26088">
    <property type="entry name" value="RRM_LARP4"/>
    <property type="match status" value="1"/>
</dbReference>
<evidence type="ECO:0000313" key="7">
    <source>
        <dbReference type="Proteomes" id="UP001249851"/>
    </source>
</evidence>
<dbReference type="PANTHER" id="PTHR22792:SF131">
    <property type="entry name" value="LA-RELATED PROTEIN LARP4B"/>
    <property type="match status" value="1"/>
</dbReference>
<dbReference type="InterPro" id="IPR035979">
    <property type="entry name" value="RBD_domain_sf"/>
</dbReference>
<feature type="region of interest" description="Disordered" evidence="4">
    <location>
        <begin position="445"/>
        <end position="718"/>
    </location>
</feature>
<feature type="domain" description="HTH La-type RNA-binding" evidence="5">
    <location>
        <begin position="110"/>
        <end position="246"/>
    </location>
</feature>
<dbReference type="Gene3D" id="1.10.10.10">
    <property type="entry name" value="Winged helix-like DNA-binding domain superfamily/Winged helix DNA-binding domain"/>
    <property type="match status" value="2"/>
</dbReference>
<feature type="compositionally biased region" description="Basic and acidic residues" evidence="4">
    <location>
        <begin position="554"/>
        <end position="580"/>
    </location>
</feature>
<evidence type="ECO:0000259" key="5">
    <source>
        <dbReference type="PROSITE" id="PS50961"/>
    </source>
</evidence>
<dbReference type="GO" id="GO:0010494">
    <property type="term" value="C:cytoplasmic stress granule"/>
    <property type="evidence" value="ECO:0007669"/>
    <property type="project" value="TreeGrafter"/>
</dbReference>
<gene>
    <name evidence="6" type="ORF">P5673_016976</name>
</gene>
<dbReference type="SUPFAM" id="SSF54928">
    <property type="entry name" value="RNA-binding domain, RBD"/>
    <property type="match status" value="1"/>
</dbReference>
<dbReference type="GO" id="GO:0003730">
    <property type="term" value="F:mRNA 3'-UTR binding"/>
    <property type="evidence" value="ECO:0007669"/>
    <property type="project" value="TreeGrafter"/>
</dbReference>
<sequence>MSSATPENSAEIVVTSTPDEVVDDSNAKGSLNPDAAVFDYLSHMTLTDGAEGNVVITSQVTSPDQWQEAASSKLDNMQYSPNSVANGYGSYSSPVTPEVVAIPAGLSPDELPIDELKHLLRHQLEYYFSRENLASDTYLVVEKLYSVINWVKHCLVDECYQIVYNGYNPLDRDCFIYWEVLSILLVVSQMDGDQYVPIWTVANFNQVKKLTSDLELVKDVMRESPNLQVDDSGEKVRPNVKRCIVVLREIPESTPIEEVKALFSGENCPSWTSCEFAHNNYWYVQFDSEDSAQKAYRYLREEVKTFRGKPIMCVAFLPCRKPEDNFATCCTFFLVDKLLLTISCSQERVGEAKAHAAKESNNPEQGRVQPAVAVHARIKAKPIHQTNYVPKNGLRQQQVVEQPPPFNHQHFQFPPPIFNGTQALPFYPPPNMLATWPSAAQPIFQDPNMSPGYPDGFPPGPLNIVGNPGRHNFQGNNRKKFQNNHQKHHREPQSDRTERDMQRNRQQNSANANNNNGGGVPNNVNNRVPGFNRPRENREDDYARRTLRNRRRRGSSEDVSKHMRQRESKASPLRHSKDDSDAIDLQAPAHFPPLPTSPLALFKSQGSKEVPTPKEPSSPAEKKVHSVPNPPEKVSTEVLPVEPSPPISVESTKAPEPKPVPVTKEEEQPQPQPQPQVQAHQYNVLSYAQVTQKTPTKHAPPSTTTTNSNNNQPKSPSK</sequence>
<dbReference type="InterPro" id="IPR045180">
    <property type="entry name" value="La_dom_prot"/>
</dbReference>
<proteinExistence type="predicted"/>
<evidence type="ECO:0000256" key="4">
    <source>
        <dbReference type="SAM" id="MobiDB-lite"/>
    </source>
</evidence>
<feature type="compositionally biased region" description="Low complexity" evidence="4">
    <location>
        <begin position="637"/>
        <end position="654"/>
    </location>
</feature>
<dbReference type="InterPro" id="IPR036388">
    <property type="entry name" value="WH-like_DNA-bd_sf"/>
</dbReference>
<feature type="compositionally biased region" description="Polar residues" evidence="4">
    <location>
        <begin position="680"/>
        <end position="694"/>
    </location>
</feature>
<organism evidence="6 7">
    <name type="scientific">Acropora cervicornis</name>
    <name type="common">Staghorn coral</name>
    <dbReference type="NCBI Taxonomy" id="6130"/>
    <lineage>
        <taxon>Eukaryota</taxon>
        <taxon>Metazoa</taxon>
        <taxon>Cnidaria</taxon>
        <taxon>Anthozoa</taxon>
        <taxon>Hexacorallia</taxon>
        <taxon>Scleractinia</taxon>
        <taxon>Astrocoeniina</taxon>
        <taxon>Acroporidae</taxon>
        <taxon>Acropora</taxon>
    </lineage>
</organism>
<evidence type="ECO:0000256" key="3">
    <source>
        <dbReference type="PROSITE-ProRule" id="PRU00332"/>
    </source>
</evidence>
<feature type="compositionally biased region" description="Basic and acidic residues" evidence="4">
    <location>
        <begin position="491"/>
        <end position="503"/>
    </location>
</feature>
<dbReference type="InterPro" id="IPR006630">
    <property type="entry name" value="La_HTH"/>
</dbReference>
<evidence type="ECO:0000313" key="6">
    <source>
        <dbReference type="EMBL" id="KAK2560597.1"/>
    </source>
</evidence>
<keyword evidence="1" id="KW-0597">Phosphoprotein</keyword>
<feature type="compositionally biased region" description="Low complexity" evidence="4">
    <location>
        <begin position="504"/>
        <end position="532"/>
    </location>
</feature>
<reference evidence="6" key="1">
    <citation type="journal article" date="2023" name="G3 (Bethesda)">
        <title>Whole genome assembly and annotation of the endangered Caribbean coral Acropora cervicornis.</title>
        <authorList>
            <person name="Selwyn J.D."/>
            <person name="Vollmer S.V."/>
        </authorList>
    </citation>
    <scope>NUCLEOTIDE SEQUENCE</scope>
    <source>
        <strain evidence="6">K2</strain>
    </source>
</reference>
<dbReference type="AlphaFoldDB" id="A0AAD9V4A7"/>
<dbReference type="SUPFAM" id="SSF46785">
    <property type="entry name" value="Winged helix' DNA-binding domain"/>
    <property type="match status" value="2"/>
</dbReference>
<feature type="compositionally biased region" description="Low complexity" evidence="4">
    <location>
        <begin position="700"/>
        <end position="718"/>
    </location>
</feature>
<name>A0AAD9V4A7_ACRCE</name>
<accession>A0AAD9V4A7</accession>
<dbReference type="Proteomes" id="UP001249851">
    <property type="component" value="Unassembled WGS sequence"/>
</dbReference>
<reference evidence="6" key="2">
    <citation type="journal article" date="2023" name="Science">
        <title>Genomic signatures of disease resistance in endangered staghorn corals.</title>
        <authorList>
            <person name="Vollmer S.V."/>
            <person name="Selwyn J.D."/>
            <person name="Despard B.A."/>
            <person name="Roesel C.L."/>
        </authorList>
    </citation>
    <scope>NUCLEOTIDE SEQUENCE</scope>
    <source>
        <strain evidence="6">K2</strain>
    </source>
</reference>
<dbReference type="PROSITE" id="PS50961">
    <property type="entry name" value="HTH_LA"/>
    <property type="match status" value="1"/>
</dbReference>
<dbReference type="PANTHER" id="PTHR22792">
    <property type="entry name" value="LUPUS LA PROTEIN-RELATED"/>
    <property type="match status" value="1"/>
</dbReference>
<dbReference type="InterPro" id="IPR012677">
    <property type="entry name" value="Nucleotide-bd_a/b_plait_sf"/>
</dbReference>
<dbReference type="Gene3D" id="3.30.70.330">
    <property type="match status" value="1"/>
</dbReference>
<dbReference type="InterPro" id="IPR058699">
    <property type="entry name" value="RRM_LARP4/4B"/>
</dbReference>
<evidence type="ECO:0000256" key="1">
    <source>
        <dbReference type="ARBA" id="ARBA00022553"/>
    </source>
</evidence>
<evidence type="ECO:0000256" key="2">
    <source>
        <dbReference type="ARBA" id="ARBA00022884"/>
    </source>
</evidence>
<dbReference type="EMBL" id="JARQWQ010000036">
    <property type="protein sequence ID" value="KAK2560597.1"/>
    <property type="molecule type" value="Genomic_DNA"/>
</dbReference>
<dbReference type="SMART" id="SM00715">
    <property type="entry name" value="LA"/>
    <property type="match status" value="1"/>
</dbReference>